<dbReference type="GO" id="GO:0016787">
    <property type="term" value="F:hydrolase activity"/>
    <property type="evidence" value="ECO:0007669"/>
    <property type="project" value="UniProtKB-KW"/>
</dbReference>
<organism evidence="3 4">
    <name type="scientific">Acidilutibacter cellobiosedens</name>
    <dbReference type="NCBI Taxonomy" id="2507161"/>
    <lineage>
        <taxon>Bacteria</taxon>
        <taxon>Bacillati</taxon>
        <taxon>Bacillota</taxon>
        <taxon>Tissierellia</taxon>
        <taxon>Tissierellales</taxon>
        <taxon>Acidilutibacteraceae</taxon>
        <taxon>Acidilutibacter</taxon>
    </lineage>
</organism>
<dbReference type="GO" id="GO:0006281">
    <property type="term" value="P:DNA repair"/>
    <property type="evidence" value="ECO:0007669"/>
    <property type="project" value="InterPro"/>
</dbReference>
<dbReference type="InterPro" id="IPR035681">
    <property type="entry name" value="ComA-like_MBL"/>
</dbReference>
<dbReference type="Pfam" id="PF00753">
    <property type="entry name" value="Lactamase_B"/>
    <property type="match status" value="1"/>
</dbReference>
<dbReference type="AlphaFoldDB" id="A0A410QBJ9"/>
<keyword evidence="1" id="KW-0010">Activator</keyword>
<dbReference type="PANTHER" id="PTHR30619">
    <property type="entry name" value="DNA INTERNALIZATION/COMPETENCE PROTEIN COMEC/REC2"/>
    <property type="match status" value="1"/>
</dbReference>
<dbReference type="EMBL" id="CP035282">
    <property type="protein sequence ID" value="QAT61376.1"/>
    <property type="molecule type" value="Genomic_DNA"/>
</dbReference>
<dbReference type="Gene3D" id="3.40.10.10">
    <property type="entry name" value="DNA Methylphosphotriester Repair Domain"/>
    <property type="match status" value="1"/>
</dbReference>
<dbReference type="Pfam" id="PF02805">
    <property type="entry name" value="Ada_Zn_binding"/>
    <property type="match status" value="1"/>
</dbReference>
<dbReference type="GO" id="GO:0008168">
    <property type="term" value="F:methyltransferase activity"/>
    <property type="evidence" value="ECO:0007669"/>
    <property type="project" value="InterPro"/>
</dbReference>
<evidence type="ECO:0000313" key="3">
    <source>
        <dbReference type="EMBL" id="QAT61376.1"/>
    </source>
</evidence>
<accession>A0A410QBJ9</accession>
<protein>
    <submittedName>
        <fullName evidence="3">MBL fold metallo-hydrolase</fullName>
    </submittedName>
</protein>
<evidence type="ECO:0000256" key="1">
    <source>
        <dbReference type="ARBA" id="ARBA00023159"/>
    </source>
</evidence>
<evidence type="ECO:0000259" key="2">
    <source>
        <dbReference type="SMART" id="SM00849"/>
    </source>
</evidence>
<dbReference type="InterPro" id="IPR004026">
    <property type="entry name" value="Ada_DNA_repair_Zn-bd"/>
</dbReference>
<dbReference type="GO" id="GO:0003677">
    <property type="term" value="F:DNA binding"/>
    <property type="evidence" value="ECO:0007669"/>
    <property type="project" value="InterPro"/>
</dbReference>
<sequence length="345" mass="38755">MKNKKLTLLFVFILLFTFIFSGCEYKDESQVISPSGENNLVVHFIDIGQGDSIFIQLPNGQTSLIDGGSKIYEDTLCDYLTKLGVKKIDYLVATHPHEDHIGGLPKVIKQFDIGKIYMPDKTSNTKIFEELLNEIKSKGLHITVGHGGDKIAEDDEFSYDIFAPNNDDYGEINNYSIVTKIQFKGVSFLFTGDAENISEKEMIDKNYDLKSDILKVGHHGGRTSSTKEFLEEVMPKYAVISAGKDNMYNHPHKETLDRLKAIGAQVYRTDESGTVIVTTDGSNIKISTVKSKSDSQDKVFIGNKNTKVYHSEDCGSLPKEENRVYFNTKEEAEKSGYKSHEKCIK</sequence>
<dbReference type="KEGG" id="spoa:EQM13_07190"/>
<gene>
    <name evidence="3" type="ORF">EQM13_07190</name>
</gene>
<dbReference type="PANTHER" id="PTHR30619:SF7">
    <property type="entry name" value="BETA-LACTAMASE DOMAIN PROTEIN"/>
    <property type="match status" value="1"/>
</dbReference>
<dbReference type="InterPro" id="IPR035451">
    <property type="entry name" value="Ada-like_dom_sf"/>
</dbReference>
<feature type="domain" description="Metallo-beta-lactamase" evidence="2">
    <location>
        <begin position="49"/>
        <end position="244"/>
    </location>
</feature>
<dbReference type="SUPFAM" id="SSF56281">
    <property type="entry name" value="Metallo-hydrolase/oxidoreductase"/>
    <property type="match status" value="1"/>
</dbReference>
<dbReference type="Proteomes" id="UP000287969">
    <property type="component" value="Chromosome"/>
</dbReference>
<keyword evidence="3" id="KW-0378">Hydrolase</keyword>
<dbReference type="OrthoDB" id="9761531at2"/>
<reference evidence="4" key="1">
    <citation type="submission" date="2019-01" db="EMBL/GenBank/DDBJ databases">
        <title>Draft genomes of a novel of Sporanaerobacter strains.</title>
        <authorList>
            <person name="Ma S."/>
        </authorList>
    </citation>
    <scope>NUCLEOTIDE SEQUENCE [LARGE SCALE GENOMIC DNA]</scope>
    <source>
        <strain evidence="4">NJN-17</strain>
    </source>
</reference>
<dbReference type="GO" id="GO:0008270">
    <property type="term" value="F:zinc ion binding"/>
    <property type="evidence" value="ECO:0007669"/>
    <property type="project" value="InterPro"/>
</dbReference>
<dbReference type="GO" id="GO:0006355">
    <property type="term" value="P:regulation of DNA-templated transcription"/>
    <property type="evidence" value="ECO:0007669"/>
    <property type="project" value="InterPro"/>
</dbReference>
<name>A0A410QBJ9_9FIRM</name>
<dbReference type="SMART" id="SM00849">
    <property type="entry name" value="Lactamase_B"/>
    <property type="match status" value="1"/>
</dbReference>
<keyword evidence="4" id="KW-1185">Reference proteome</keyword>
<dbReference type="Gene3D" id="3.60.15.10">
    <property type="entry name" value="Ribonuclease Z/Hydroxyacylglutathione hydrolase-like"/>
    <property type="match status" value="1"/>
</dbReference>
<dbReference type="RefSeq" id="WP_128752332.1">
    <property type="nucleotide sequence ID" value="NZ_CP035282.1"/>
</dbReference>
<dbReference type="CDD" id="cd07731">
    <property type="entry name" value="ComA-like_MBL-fold"/>
    <property type="match status" value="1"/>
</dbReference>
<dbReference type="InterPro" id="IPR036866">
    <property type="entry name" value="RibonucZ/Hydroxyglut_hydro"/>
</dbReference>
<dbReference type="InterPro" id="IPR052159">
    <property type="entry name" value="Competence_DNA_uptake"/>
</dbReference>
<dbReference type="InterPro" id="IPR001279">
    <property type="entry name" value="Metallo-B-lactamas"/>
</dbReference>
<dbReference type="PROSITE" id="PS51257">
    <property type="entry name" value="PROKAR_LIPOPROTEIN"/>
    <property type="match status" value="1"/>
</dbReference>
<proteinExistence type="predicted"/>
<dbReference type="SUPFAM" id="SSF57884">
    <property type="entry name" value="Ada DNA repair protein, N-terminal domain (N-Ada 10)"/>
    <property type="match status" value="1"/>
</dbReference>
<evidence type="ECO:0000313" key="4">
    <source>
        <dbReference type="Proteomes" id="UP000287969"/>
    </source>
</evidence>